<dbReference type="EMBL" id="AFQF01004626">
    <property type="protein sequence ID" value="EGU73356.1"/>
    <property type="molecule type" value="Genomic_DNA"/>
</dbReference>
<organism evidence="1">
    <name type="scientific">Fusarium oxysporum (strain Fo5176)</name>
    <name type="common">Fusarium vascular wilt</name>
    <dbReference type="NCBI Taxonomy" id="660025"/>
    <lineage>
        <taxon>Eukaryota</taxon>
        <taxon>Fungi</taxon>
        <taxon>Dikarya</taxon>
        <taxon>Ascomycota</taxon>
        <taxon>Pezizomycotina</taxon>
        <taxon>Sordariomycetes</taxon>
        <taxon>Hypocreomycetidae</taxon>
        <taxon>Hypocreales</taxon>
        <taxon>Nectriaceae</taxon>
        <taxon>Fusarium</taxon>
        <taxon>Fusarium oxysporum species complex</taxon>
    </lineage>
</organism>
<accession>F9GBT4</accession>
<sequence length="96" mass="10728">MHIGIAWFKVMAKVCTSEELSGTLHITYKIKEEQRLNERGILAKMRWEKKDSSITGIVGGWTTAAGRQESRPRRHGAGLAICNALDEVGFEEQEGL</sequence>
<dbReference type="AlphaFoldDB" id="F9GBT4"/>
<proteinExistence type="predicted"/>
<name>F9GBT4_FUSOF</name>
<evidence type="ECO:0000313" key="1">
    <source>
        <dbReference type="EMBL" id="EGU73356.1"/>
    </source>
</evidence>
<comment type="caution">
    <text evidence="1">The sequence shown here is derived from an EMBL/GenBank/DDBJ whole genome shotgun (WGS) entry which is preliminary data.</text>
</comment>
<protein>
    <submittedName>
        <fullName evidence="1">Uncharacterized protein</fullName>
    </submittedName>
</protein>
<reference evidence="1" key="1">
    <citation type="journal article" date="2012" name="Mol. Plant Microbe Interact.">
        <title>A highly conserved effector in Fusarium oxysporum is required for full virulence on Arabidopsis.</title>
        <authorList>
            <person name="Thatcher L.F."/>
            <person name="Gardiner D.M."/>
            <person name="Kazan K."/>
            <person name="Manners J."/>
        </authorList>
    </citation>
    <scope>NUCLEOTIDE SEQUENCE [LARGE SCALE GENOMIC DNA]</scope>
    <source>
        <strain evidence="1">Fo5176</strain>
    </source>
</reference>
<gene>
    <name evidence="1" type="ORF">FOXB_16117</name>
</gene>